<reference evidence="3" key="1">
    <citation type="submission" date="2020-01" db="EMBL/GenBank/DDBJ databases">
        <authorList>
            <consortium name="DOE Joint Genome Institute"/>
            <person name="Haridas S."/>
            <person name="Albert R."/>
            <person name="Binder M."/>
            <person name="Bloem J."/>
            <person name="Labutti K."/>
            <person name="Salamov A."/>
            <person name="Andreopoulos B."/>
            <person name="Baker S.E."/>
            <person name="Barry K."/>
            <person name="Bills G."/>
            <person name="Bluhm B.H."/>
            <person name="Cannon C."/>
            <person name="Castanera R."/>
            <person name="Culley D.E."/>
            <person name="Daum C."/>
            <person name="Ezra D."/>
            <person name="Gonzalez J.B."/>
            <person name="Henrissat B."/>
            <person name="Kuo A."/>
            <person name="Liang C."/>
            <person name="Lipzen A."/>
            <person name="Lutzoni F."/>
            <person name="Magnuson J."/>
            <person name="Mondo S."/>
            <person name="Nolan M."/>
            <person name="Ohm R."/>
            <person name="Pangilinan J."/>
            <person name="Park H.-J."/>
            <person name="Ramirez L."/>
            <person name="Alfaro M."/>
            <person name="Sun H."/>
            <person name="Tritt A."/>
            <person name="Yoshinaga Y."/>
            <person name="Zwiers L.-H."/>
            <person name="Turgeon B.G."/>
            <person name="Goodwin S.B."/>
            <person name="Spatafora J.W."/>
            <person name="Crous P.W."/>
            <person name="Grigoriev I.V."/>
        </authorList>
    </citation>
    <scope>NUCLEOTIDE SEQUENCE</scope>
    <source>
        <strain evidence="3">CBS 342.82</strain>
    </source>
</reference>
<organism evidence="3">
    <name type="scientific">Dissoconium aciculare CBS 342.82</name>
    <dbReference type="NCBI Taxonomy" id="1314786"/>
    <lineage>
        <taxon>Eukaryota</taxon>
        <taxon>Fungi</taxon>
        <taxon>Dikarya</taxon>
        <taxon>Ascomycota</taxon>
        <taxon>Pezizomycotina</taxon>
        <taxon>Dothideomycetes</taxon>
        <taxon>Dothideomycetidae</taxon>
        <taxon>Mycosphaerellales</taxon>
        <taxon>Dissoconiaceae</taxon>
        <taxon>Dissoconium</taxon>
    </lineage>
</organism>
<evidence type="ECO:0000313" key="2">
    <source>
        <dbReference type="Proteomes" id="UP000504637"/>
    </source>
</evidence>
<evidence type="ECO:0000313" key="3">
    <source>
        <dbReference type="RefSeq" id="XP_033464024.1"/>
    </source>
</evidence>
<gene>
    <name evidence="3" type="ORF">K489DRAFT_3100</name>
</gene>
<dbReference type="OrthoDB" id="202825at2759"/>
<accession>A0A6J3MGJ4</accession>
<dbReference type="Proteomes" id="UP000504637">
    <property type="component" value="Unplaced"/>
</dbReference>
<reference evidence="3" key="2">
    <citation type="submission" date="2020-04" db="EMBL/GenBank/DDBJ databases">
        <authorList>
            <consortium name="NCBI Genome Project"/>
        </authorList>
    </citation>
    <scope>NUCLEOTIDE SEQUENCE</scope>
    <source>
        <strain evidence="3">CBS 342.82</strain>
    </source>
</reference>
<keyword evidence="2" id="KW-1185">Reference proteome</keyword>
<feature type="region of interest" description="Disordered" evidence="1">
    <location>
        <begin position="128"/>
        <end position="153"/>
    </location>
</feature>
<proteinExistence type="predicted"/>
<name>A0A6J3MGJ4_9PEZI</name>
<reference evidence="3" key="3">
    <citation type="submission" date="2025-08" db="UniProtKB">
        <authorList>
            <consortium name="RefSeq"/>
        </authorList>
    </citation>
    <scope>IDENTIFICATION</scope>
    <source>
        <strain evidence="3">CBS 342.82</strain>
    </source>
</reference>
<evidence type="ECO:0000256" key="1">
    <source>
        <dbReference type="SAM" id="MobiDB-lite"/>
    </source>
</evidence>
<dbReference type="RefSeq" id="XP_033464024.1">
    <property type="nucleotide sequence ID" value="XM_033600670.1"/>
</dbReference>
<feature type="compositionally biased region" description="Low complexity" evidence="1">
    <location>
        <begin position="137"/>
        <end position="153"/>
    </location>
</feature>
<sequence length="358" mass="39289">MTLGDGEEAGKTLLGSLFNMHSLLRNRKACPPEDLAYYLSRATTSLASIVERSIKTAGTVTDDEQKDLKATLTTAVRAAASIFTAYNSLSRLAGHERVMGQSVYALAKMFQTFLTSLSDLSVLETRKDDTAHTTTPGKSSGRSKAAKSNNGKSNAALDHVTGFIVGIIDMFDHSVESTKELFESLVFCLLDELGTALYVSTFGKQRAKSIEAEISERFAAEDSVPDLATVRTLQQKHVDLVAPYLTYLLARTMSLTPHYLGTRSESRRPKMKPTNMKTSVKGLLTTTAKESLQRTLVKCMFGNGDVDKDYLFGHSLNFPPSTFKPVPIPKIKSADIGEWFQGEVWRILGWEILSGAQI</sequence>
<protein>
    <submittedName>
        <fullName evidence="3">Uncharacterized protein</fullName>
    </submittedName>
</protein>
<dbReference type="GeneID" id="54358470"/>
<dbReference type="AlphaFoldDB" id="A0A6J3MGJ4"/>